<name>A0A316UB50_9BASI</name>
<feature type="compositionally biased region" description="Low complexity" evidence="4">
    <location>
        <begin position="1"/>
        <end position="24"/>
    </location>
</feature>
<sequence length="414" mass="43107">MDSPSSPAPSTTGSTTASPSAADAAARREARKARILGKGTDRLAKLTKQARGDQAEELYPSTPPRTVPTGTAGTSSASTPAAGTPGAVRSDDDDPEEIDISNQARMDEELARGMELFRARQQQEQMQQQQQGRQQDPMQMMMNAMMGGMGGPDGAGAGASGMPDLSQLFAAINGTGSNMPPQLDADGRPLPSAQGFPPGPFGQQMPAGEMGGLPTKPPSFASLLLSRLLSLLHPLVLLFLAYFTLSSAFGSSQADESLIAQGLPAENLAPGVLSDGHGSGVMGQMRLFKWASLGYFRPSVTDAPWYEVDGSWLGRQGSLPIFYSVLFLSLTTHLSHLLLAPPKPVAPSLIFSIASSLPIPALRLALRLFSQYAGVVAKIVDDVALLIFALGVGVLYSVWAAGGSAAPVETSGGG</sequence>
<feature type="transmembrane region" description="Helical" evidence="5">
    <location>
        <begin position="321"/>
        <end position="339"/>
    </location>
</feature>
<feature type="transmembrane region" description="Helical" evidence="5">
    <location>
        <begin position="383"/>
        <end position="402"/>
    </location>
</feature>
<feature type="transmembrane region" description="Helical" evidence="5">
    <location>
        <begin position="224"/>
        <end position="245"/>
    </location>
</feature>
<evidence type="ECO:0000256" key="2">
    <source>
        <dbReference type="ARBA" id="ARBA00022989"/>
    </source>
</evidence>
<dbReference type="Proteomes" id="UP000245942">
    <property type="component" value="Unassembled WGS sequence"/>
</dbReference>
<evidence type="ECO:0000313" key="7">
    <source>
        <dbReference type="Proteomes" id="UP000245942"/>
    </source>
</evidence>
<organism evidence="6 7">
    <name type="scientific">Pseudomicrostroma glucosiphilum</name>
    <dbReference type="NCBI Taxonomy" id="1684307"/>
    <lineage>
        <taxon>Eukaryota</taxon>
        <taxon>Fungi</taxon>
        <taxon>Dikarya</taxon>
        <taxon>Basidiomycota</taxon>
        <taxon>Ustilaginomycotina</taxon>
        <taxon>Exobasidiomycetes</taxon>
        <taxon>Microstromatales</taxon>
        <taxon>Microstromatales incertae sedis</taxon>
        <taxon>Pseudomicrostroma</taxon>
    </lineage>
</organism>
<feature type="region of interest" description="Disordered" evidence="4">
    <location>
        <begin position="1"/>
        <end position="104"/>
    </location>
</feature>
<keyword evidence="3 5" id="KW-0472">Membrane</keyword>
<dbReference type="RefSeq" id="XP_025349248.1">
    <property type="nucleotide sequence ID" value="XM_025491856.1"/>
</dbReference>
<dbReference type="GO" id="GO:0006890">
    <property type="term" value="P:retrograde vesicle-mediated transport, Golgi to endoplasmic reticulum"/>
    <property type="evidence" value="ECO:0007669"/>
    <property type="project" value="TreeGrafter"/>
</dbReference>
<evidence type="ECO:0000313" key="6">
    <source>
        <dbReference type="EMBL" id="PWN22088.1"/>
    </source>
</evidence>
<keyword evidence="7" id="KW-1185">Reference proteome</keyword>
<keyword evidence="2 5" id="KW-1133">Transmembrane helix</keyword>
<dbReference type="OrthoDB" id="3366983at2759"/>
<evidence type="ECO:0000256" key="5">
    <source>
        <dbReference type="SAM" id="Phobius"/>
    </source>
</evidence>
<dbReference type="InterPro" id="IPR028143">
    <property type="entry name" value="Get2/sif1"/>
</dbReference>
<feature type="transmembrane region" description="Helical" evidence="5">
    <location>
        <begin position="345"/>
        <end position="362"/>
    </location>
</feature>
<evidence type="ECO:0008006" key="8">
    <source>
        <dbReference type="Google" id="ProtNLM"/>
    </source>
</evidence>
<evidence type="ECO:0000256" key="3">
    <source>
        <dbReference type="ARBA" id="ARBA00023136"/>
    </source>
</evidence>
<evidence type="ECO:0000256" key="4">
    <source>
        <dbReference type="SAM" id="MobiDB-lite"/>
    </source>
</evidence>
<keyword evidence="1 5" id="KW-0812">Transmembrane</keyword>
<dbReference type="PANTHER" id="PTHR28263">
    <property type="entry name" value="GOLGI TO ER TRAFFIC PROTEIN 2"/>
    <property type="match status" value="1"/>
</dbReference>
<evidence type="ECO:0000256" key="1">
    <source>
        <dbReference type="ARBA" id="ARBA00022692"/>
    </source>
</evidence>
<dbReference type="STRING" id="1684307.A0A316UB50"/>
<accession>A0A316UB50</accession>
<proteinExistence type="predicted"/>
<dbReference type="AlphaFoldDB" id="A0A316UB50"/>
<reference evidence="6 7" key="1">
    <citation type="journal article" date="2018" name="Mol. Biol. Evol.">
        <title>Broad Genomic Sampling Reveals a Smut Pathogenic Ancestry of the Fungal Clade Ustilaginomycotina.</title>
        <authorList>
            <person name="Kijpornyongpan T."/>
            <person name="Mondo S.J."/>
            <person name="Barry K."/>
            <person name="Sandor L."/>
            <person name="Lee J."/>
            <person name="Lipzen A."/>
            <person name="Pangilinan J."/>
            <person name="LaButti K."/>
            <person name="Hainaut M."/>
            <person name="Henrissat B."/>
            <person name="Grigoriev I.V."/>
            <person name="Spatafora J.W."/>
            <person name="Aime M.C."/>
        </authorList>
    </citation>
    <scope>NUCLEOTIDE SEQUENCE [LARGE SCALE GENOMIC DNA]</scope>
    <source>
        <strain evidence="6 7">MCA 4718</strain>
    </source>
</reference>
<dbReference type="PANTHER" id="PTHR28263:SF1">
    <property type="entry name" value="GOLGI TO ER TRAFFIC PROTEIN 2"/>
    <property type="match status" value="1"/>
</dbReference>
<feature type="compositionally biased region" description="Low complexity" evidence="4">
    <location>
        <begin position="68"/>
        <end position="87"/>
    </location>
</feature>
<feature type="compositionally biased region" description="Basic and acidic residues" evidence="4">
    <location>
        <begin position="39"/>
        <end position="54"/>
    </location>
</feature>
<gene>
    <name evidence="6" type="ORF">BCV69DRAFT_281085</name>
</gene>
<dbReference type="GeneID" id="37013590"/>
<dbReference type="EMBL" id="KZ819323">
    <property type="protein sequence ID" value="PWN22088.1"/>
    <property type="molecule type" value="Genomic_DNA"/>
</dbReference>
<protein>
    <recommendedName>
        <fullName evidence="8">GET complex, subunit GET2</fullName>
    </recommendedName>
</protein>